<dbReference type="Pfam" id="PF20769">
    <property type="entry name" value="YPEB_N"/>
    <property type="match status" value="1"/>
</dbReference>
<dbReference type="Proteomes" id="UP000309673">
    <property type="component" value="Unassembled WGS sequence"/>
</dbReference>
<evidence type="ECO:0000313" key="3">
    <source>
        <dbReference type="EMBL" id="TJY44369.1"/>
    </source>
</evidence>
<name>A0A4V5LSV0_9BACL</name>
<dbReference type="InterPro" id="IPR014239">
    <property type="entry name" value="YpeB_PepSY1-2"/>
</dbReference>
<gene>
    <name evidence="3" type="primary">ypeB</name>
    <name evidence="3" type="ORF">E5161_03030</name>
</gene>
<dbReference type="OrthoDB" id="2372097at2"/>
<evidence type="ECO:0000313" key="4">
    <source>
        <dbReference type="Proteomes" id="UP000309673"/>
    </source>
</evidence>
<reference evidence="3 4" key="1">
    <citation type="submission" date="2019-04" db="EMBL/GenBank/DDBJ databases">
        <title>Cohnella sp. nov., isolated from soil.</title>
        <authorList>
            <person name="Kim W."/>
        </authorList>
    </citation>
    <scope>NUCLEOTIDE SEQUENCE [LARGE SCALE GENOMIC DNA]</scope>
    <source>
        <strain evidence="3 4">CAU 1483</strain>
    </source>
</reference>
<comment type="caution">
    <text evidence="3">The sequence shown here is derived from an EMBL/GenBank/DDBJ whole genome shotgun (WGS) entry which is preliminary data.</text>
</comment>
<dbReference type="Pfam" id="PF14620">
    <property type="entry name" value="YPEB_PepSY1-2"/>
    <property type="match status" value="1"/>
</dbReference>
<dbReference type="AlphaFoldDB" id="A0A4V5LSV0"/>
<dbReference type="EMBL" id="SUPK01000001">
    <property type="protein sequence ID" value="TJY44369.1"/>
    <property type="molecule type" value="Genomic_DNA"/>
</dbReference>
<dbReference type="RefSeq" id="WP_136776178.1">
    <property type="nucleotide sequence ID" value="NZ_SUPK01000001.1"/>
</dbReference>
<accession>A0A4V5LSV0</accession>
<evidence type="ECO:0000259" key="2">
    <source>
        <dbReference type="Pfam" id="PF20769"/>
    </source>
</evidence>
<sequence>MYARLSSVLFPVAAILLIGAAIWGYQEHQEKNSILIKAENQYQRAFHDLNHHMNRLHDELGQTLAVSSASHDMQRKGLVNVWRLTSQAQNEVNQLPLALLPFDKAEQFLARINNFAYSVSVRDLTKKPLTSHEVKTLKTLYANSKDINQDLGRVQDAVISNRLRWMDVETAMASEKNPHDNTIIDGFRTVDKKIGTYPETDFGPAALAASRRLSTSSLTGRDLSTAEIRDRAVNFLGRRGLGSQNLKVSESGARTDFRTFSVTSDGKDGNRIQMAFTRKGGQLLWYMNPREVKSRRLSFGAAQSSASGFLNQRGYRDMTPVTYDEYDHVAVFAFVRTQGGVRYYPDKVTVRVALDSGEIVGLQATDHVFAAQRLTTQGKPKISREKAAKGLNPELKVQSYSLAVIDNDTRQPVLCHEFTGKINGAIYRIYMNGETGVEEKVERIPDTAKPIYRT</sequence>
<evidence type="ECO:0000259" key="1">
    <source>
        <dbReference type="Pfam" id="PF14620"/>
    </source>
</evidence>
<feature type="domain" description="Sporulation protein YpeB PepSY1 and PepSY2" evidence="1">
    <location>
        <begin position="185"/>
        <end position="370"/>
    </location>
</feature>
<keyword evidence="4" id="KW-1185">Reference proteome</keyword>
<proteinExistence type="predicted"/>
<dbReference type="NCBIfam" id="TIGR02889">
    <property type="entry name" value="spore_YpeB"/>
    <property type="match status" value="1"/>
</dbReference>
<dbReference type="GO" id="GO:0009847">
    <property type="term" value="P:spore germination"/>
    <property type="evidence" value="ECO:0007669"/>
    <property type="project" value="InterPro"/>
</dbReference>
<dbReference type="InterPro" id="IPR048402">
    <property type="entry name" value="YpeB_N"/>
</dbReference>
<organism evidence="3 4">
    <name type="scientific">Cohnella pontilimi</name>
    <dbReference type="NCBI Taxonomy" id="2564100"/>
    <lineage>
        <taxon>Bacteria</taxon>
        <taxon>Bacillati</taxon>
        <taxon>Bacillota</taxon>
        <taxon>Bacilli</taxon>
        <taxon>Bacillales</taxon>
        <taxon>Paenibacillaceae</taxon>
        <taxon>Cohnella</taxon>
    </lineage>
</organism>
<feature type="domain" description="Sporulation protein YpeB N-terminal" evidence="2">
    <location>
        <begin position="30"/>
        <end position="167"/>
    </location>
</feature>
<protein>
    <submittedName>
        <fullName evidence="3">Germination protein YpeB</fullName>
    </submittedName>
</protein>